<organism evidence="1 2">
    <name type="scientific">Dyella acidisoli</name>
    <dbReference type="NCBI Taxonomy" id="1867834"/>
    <lineage>
        <taxon>Bacteria</taxon>
        <taxon>Pseudomonadati</taxon>
        <taxon>Pseudomonadota</taxon>
        <taxon>Gammaproteobacteria</taxon>
        <taxon>Lysobacterales</taxon>
        <taxon>Rhodanobacteraceae</taxon>
        <taxon>Dyella</taxon>
    </lineage>
</organism>
<evidence type="ECO:0000313" key="2">
    <source>
        <dbReference type="Proteomes" id="UP001156670"/>
    </source>
</evidence>
<sequence>MTLVRQVLLGAGLLGALWLYHVVTTQRIALAEARADAATTAQRDLTGQLAAVRASEHIVTRYVDRVRVVQERGATLTKEIPVYVTAQADAACSVPVGFVRVHDAAAANELPGPAGTLDAQPSGVALSAVAGTVVDNYATCHAAIEQLKALQAWVRANQAAP</sequence>
<protein>
    <submittedName>
        <fullName evidence="1">Uncharacterized protein</fullName>
    </submittedName>
</protein>
<keyword evidence="2" id="KW-1185">Reference proteome</keyword>
<name>A0ABQ5XQ06_9GAMM</name>
<comment type="caution">
    <text evidence="1">The sequence shown here is derived from an EMBL/GenBank/DDBJ whole genome shotgun (WGS) entry which is preliminary data.</text>
</comment>
<reference evidence="2" key="1">
    <citation type="journal article" date="2019" name="Int. J. Syst. Evol. Microbiol.">
        <title>The Global Catalogue of Microorganisms (GCM) 10K type strain sequencing project: providing services to taxonomists for standard genome sequencing and annotation.</title>
        <authorList>
            <consortium name="The Broad Institute Genomics Platform"/>
            <consortium name="The Broad Institute Genome Sequencing Center for Infectious Disease"/>
            <person name="Wu L."/>
            <person name="Ma J."/>
        </authorList>
    </citation>
    <scope>NUCLEOTIDE SEQUENCE [LARGE SCALE GENOMIC DNA]</scope>
    <source>
        <strain evidence="2">NBRC 111980</strain>
    </source>
</reference>
<evidence type="ECO:0000313" key="1">
    <source>
        <dbReference type="EMBL" id="GLQ93462.1"/>
    </source>
</evidence>
<proteinExistence type="predicted"/>
<gene>
    <name evidence="1" type="ORF">GCM10007901_24130</name>
</gene>
<dbReference type="RefSeq" id="WP_284321175.1">
    <property type="nucleotide sequence ID" value="NZ_BSOB01000018.1"/>
</dbReference>
<dbReference type="Proteomes" id="UP001156670">
    <property type="component" value="Unassembled WGS sequence"/>
</dbReference>
<accession>A0ABQ5XQ06</accession>
<dbReference type="EMBL" id="BSOB01000018">
    <property type="protein sequence ID" value="GLQ93462.1"/>
    <property type="molecule type" value="Genomic_DNA"/>
</dbReference>